<keyword evidence="2" id="KW-1185">Reference proteome</keyword>
<name>G2H0G6_9ENTR</name>
<dbReference type="EMBL" id="AGCA01000364">
    <property type="protein sequence ID" value="EGY28513.1"/>
    <property type="molecule type" value="Genomic_DNA"/>
</dbReference>
<evidence type="ECO:0000313" key="2">
    <source>
        <dbReference type="Proteomes" id="UP000004116"/>
    </source>
</evidence>
<organism evidence="1 2">
    <name type="scientific">Candidatus Regiella insecticola 5.15</name>
    <dbReference type="NCBI Taxonomy" id="1005043"/>
    <lineage>
        <taxon>Bacteria</taxon>
        <taxon>Pseudomonadati</taxon>
        <taxon>Pseudomonadota</taxon>
        <taxon>Gammaproteobacteria</taxon>
        <taxon>Enterobacterales</taxon>
        <taxon>Enterobacteriaceae</taxon>
        <taxon>aphid secondary symbionts</taxon>
        <taxon>Candidatus Regiella</taxon>
    </lineage>
</organism>
<reference evidence="1 2" key="1">
    <citation type="journal article" date="2012" name="Genome Res.">
        <title>Genomic basis of endosymbiont-conferred protection against an insect parasitoid.</title>
        <authorList>
            <person name="Hansen A.K."/>
            <person name="Vorburger C."/>
            <person name="Moran N.A."/>
        </authorList>
    </citation>
    <scope>NUCLEOTIDE SEQUENCE [LARGE SCALE GENOMIC DNA]</scope>
    <source>
        <strain evidence="2">R5.15</strain>
    </source>
</reference>
<gene>
    <name evidence="1" type="ORF">Rin_00015450</name>
</gene>
<dbReference type="AlphaFoldDB" id="G2H0G6"/>
<feature type="non-terminal residue" evidence="1">
    <location>
        <position position="1"/>
    </location>
</feature>
<comment type="caution">
    <text evidence="1">The sequence shown here is derived from an EMBL/GenBank/DDBJ whole genome shotgun (WGS) entry which is preliminary data.</text>
</comment>
<proteinExistence type="predicted"/>
<dbReference type="Proteomes" id="UP000004116">
    <property type="component" value="Unassembled WGS sequence"/>
</dbReference>
<accession>G2H0G6</accession>
<evidence type="ECO:0000313" key="1">
    <source>
        <dbReference type="EMBL" id="EGY28513.1"/>
    </source>
</evidence>
<sequence length="56" mass="6152">SHVDADTVALFCRVTIHVVYPGICQANHVECIGDCFYTDGCVHWAIFRPVQKGDSG</sequence>
<protein>
    <submittedName>
        <fullName evidence="1">Uncharacterized protein</fullName>
    </submittedName>
</protein>